<dbReference type="InterPro" id="IPR028098">
    <property type="entry name" value="Glyco_trans_4-like_N"/>
</dbReference>
<name>A0ABU5CGN0_9BACI</name>
<dbReference type="Pfam" id="PF00534">
    <property type="entry name" value="Glycos_transf_1"/>
    <property type="match status" value="1"/>
</dbReference>
<comment type="caution">
    <text evidence="3">The sequence shown here is derived from an EMBL/GenBank/DDBJ whole genome shotgun (WGS) entry which is preliminary data.</text>
</comment>
<protein>
    <submittedName>
        <fullName evidence="3">Glycosyltransferase family 4 protein</fullName>
    </submittedName>
</protein>
<gene>
    <name evidence="3" type="ORF">P5G51_004285</name>
</gene>
<reference evidence="3 4" key="1">
    <citation type="submission" date="2023-10" db="EMBL/GenBank/DDBJ databases">
        <title>179-bfca-hs.</title>
        <authorList>
            <person name="Miliotis G."/>
            <person name="Sengupta P."/>
            <person name="Hameed A."/>
            <person name="Chuvochina M."/>
            <person name="Mcdonagh F."/>
            <person name="Simpson A.C."/>
            <person name="Singh N.K."/>
            <person name="Rekha P.D."/>
            <person name="Raman K."/>
            <person name="Hugenholtz P."/>
            <person name="Venkateswaran K."/>
        </authorList>
    </citation>
    <scope>NUCLEOTIDE SEQUENCE [LARGE SCALE GENOMIC DNA]</scope>
    <source>
        <strain evidence="3 4">179-BFC-A-HS</strain>
    </source>
</reference>
<evidence type="ECO:0000313" key="3">
    <source>
        <dbReference type="EMBL" id="MDY0404723.1"/>
    </source>
</evidence>
<sequence>MKKKIWIMNHYATDSFYNKGGRHYWFAENLIKKGYDPVIFCASTRHNSNDTIQINNGKYAMKDSDGIPFVFVKTTPYEDNGFSRIKNMVGFYKNMFPVAKEYVKTNGKPDVILASSVHPLTLVAGIKLAKKFDVPCICEVRDLWPESIVAYGMLKRNSFIAKLLYRGERWIYKKADAIIMTWEGGKDYIIESGWENAVDIDKVFHISNGIIMDAFDRNSEKFYQEDRQLDDNLYKNIVYTGSIRKVNNLGLLLDAAKIIQEKGMNEIRFLIYGAGNELETLVNRCEQENITNVVFKGQVDKKYVPGILKRSYANILHNSSTSLDKYGQSQNKLFEYLAAGKCVIQTYTTGYSICEKYRCGITAPIQNPREIASVVMEACSDEEKVRLMGKNAREAACDFDFNRLTDKLIDIVENVRK</sequence>
<dbReference type="EMBL" id="JAROCA020000001">
    <property type="protein sequence ID" value="MDY0404723.1"/>
    <property type="molecule type" value="Genomic_DNA"/>
</dbReference>
<proteinExistence type="predicted"/>
<feature type="domain" description="Glycosyl transferase family 1" evidence="1">
    <location>
        <begin position="235"/>
        <end position="394"/>
    </location>
</feature>
<dbReference type="CDD" id="cd03794">
    <property type="entry name" value="GT4_WbuB-like"/>
    <property type="match status" value="1"/>
</dbReference>
<evidence type="ECO:0000259" key="1">
    <source>
        <dbReference type="Pfam" id="PF00534"/>
    </source>
</evidence>
<feature type="domain" description="Glycosyltransferase subfamily 4-like N-terminal" evidence="2">
    <location>
        <begin position="26"/>
        <end position="196"/>
    </location>
</feature>
<keyword evidence="4" id="KW-1185">Reference proteome</keyword>
<dbReference type="InterPro" id="IPR050194">
    <property type="entry name" value="Glycosyltransferase_grp1"/>
</dbReference>
<dbReference type="PANTHER" id="PTHR45947">
    <property type="entry name" value="SULFOQUINOVOSYL TRANSFERASE SQD2"/>
    <property type="match status" value="1"/>
</dbReference>
<accession>A0ABU5CGN0</accession>
<dbReference type="SUPFAM" id="SSF53756">
    <property type="entry name" value="UDP-Glycosyltransferase/glycogen phosphorylase"/>
    <property type="match status" value="1"/>
</dbReference>
<dbReference type="RefSeq" id="WP_306065141.1">
    <property type="nucleotide sequence ID" value="NZ_JAROCA020000001.1"/>
</dbReference>
<dbReference type="Gene3D" id="3.40.50.2000">
    <property type="entry name" value="Glycogen Phosphorylase B"/>
    <property type="match status" value="2"/>
</dbReference>
<dbReference type="Proteomes" id="UP001228376">
    <property type="component" value="Unassembled WGS sequence"/>
</dbReference>
<evidence type="ECO:0000259" key="2">
    <source>
        <dbReference type="Pfam" id="PF13579"/>
    </source>
</evidence>
<evidence type="ECO:0000313" key="4">
    <source>
        <dbReference type="Proteomes" id="UP001228376"/>
    </source>
</evidence>
<dbReference type="Pfam" id="PF13579">
    <property type="entry name" value="Glyco_trans_4_4"/>
    <property type="match status" value="1"/>
</dbReference>
<organism evidence="3 4">
    <name type="scientific">Tigheibacillus jepli</name>
    <dbReference type="NCBI Taxonomy" id="3035914"/>
    <lineage>
        <taxon>Bacteria</taxon>
        <taxon>Bacillati</taxon>
        <taxon>Bacillota</taxon>
        <taxon>Bacilli</taxon>
        <taxon>Bacillales</taxon>
        <taxon>Bacillaceae</taxon>
        <taxon>Tigheibacillus</taxon>
    </lineage>
</organism>
<dbReference type="InterPro" id="IPR001296">
    <property type="entry name" value="Glyco_trans_1"/>
</dbReference>
<dbReference type="PANTHER" id="PTHR45947:SF3">
    <property type="entry name" value="SULFOQUINOVOSYL TRANSFERASE SQD2"/>
    <property type="match status" value="1"/>
</dbReference>